<accession>A0A2T2NZJ4</accession>
<dbReference type="AlphaFoldDB" id="A0A2T2NZJ4"/>
<keyword evidence="2" id="KW-1185">Reference proteome</keyword>
<sequence length="133" mass="13998">MAALVFSILPPAACRPPPALRESFPGSPHSPAIGAVVGAALAVSVNLRQPRSLLAVHAPSLPSASSGHRPQAVSPTASCLTQEPMWLLVLRRSRSSYETRHSGLVDIPRPTALLLFARQVGWPGGYPPVEQGI</sequence>
<organism evidence="1 2">
    <name type="scientific">Corynespora cassiicola Philippines</name>
    <dbReference type="NCBI Taxonomy" id="1448308"/>
    <lineage>
        <taxon>Eukaryota</taxon>
        <taxon>Fungi</taxon>
        <taxon>Dikarya</taxon>
        <taxon>Ascomycota</taxon>
        <taxon>Pezizomycotina</taxon>
        <taxon>Dothideomycetes</taxon>
        <taxon>Pleosporomycetidae</taxon>
        <taxon>Pleosporales</taxon>
        <taxon>Corynesporascaceae</taxon>
        <taxon>Corynespora</taxon>
    </lineage>
</organism>
<proteinExistence type="predicted"/>
<dbReference type="Proteomes" id="UP000240883">
    <property type="component" value="Unassembled WGS sequence"/>
</dbReference>
<protein>
    <submittedName>
        <fullName evidence="1">Uncharacterized protein</fullName>
    </submittedName>
</protein>
<reference evidence="1 2" key="1">
    <citation type="journal article" date="2018" name="Front. Microbiol.">
        <title>Genome-Wide Analysis of Corynespora cassiicola Leaf Fall Disease Putative Effectors.</title>
        <authorList>
            <person name="Lopez D."/>
            <person name="Ribeiro S."/>
            <person name="Label P."/>
            <person name="Fumanal B."/>
            <person name="Venisse J.S."/>
            <person name="Kohler A."/>
            <person name="de Oliveira R.R."/>
            <person name="Labutti K."/>
            <person name="Lipzen A."/>
            <person name="Lail K."/>
            <person name="Bauer D."/>
            <person name="Ohm R.A."/>
            <person name="Barry K.W."/>
            <person name="Spatafora J."/>
            <person name="Grigoriev I.V."/>
            <person name="Martin F.M."/>
            <person name="Pujade-Renaud V."/>
        </authorList>
    </citation>
    <scope>NUCLEOTIDE SEQUENCE [LARGE SCALE GENOMIC DNA]</scope>
    <source>
        <strain evidence="1 2">Philippines</strain>
    </source>
</reference>
<evidence type="ECO:0000313" key="2">
    <source>
        <dbReference type="Proteomes" id="UP000240883"/>
    </source>
</evidence>
<dbReference type="EMBL" id="KZ678131">
    <property type="protein sequence ID" value="PSN70845.1"/>
    <property type="molecule type" value="Genomic_DNA"/>
</dbReference>
<gene>
    <name evidence="1" type="ORF">BS50DRAFT_584424</name>
</gene>
<evidence type="ECO:0000313" key="1">
    <source>
        <dbReference type="EMBL" id="PSN70845.1"/>
    </source>
</evidence>
<name>A0A2T2NZJ4_CORCC</name>